<evidence type="ECO:0000256" key="8">
    <source>
        <dbReference type="ARBA" id="ARBA00023054"/>
    </source>
</evidence>
<evidence type="ECO:0000256" key="2">
    <source>
        <dbReference type="ARBA" id="ARBA00009616"/>
    </source>
</evidence>
<dbReference type="InterPro" id="IPR020472">
    <property type="entry name" value="WD40_PAC1"/>
</dbReference>
<comment type="similarity">
    <text evidence="2">Belongs to the WD repeat striatin family.</text>
</comment>
<name>A0A8B8DQ16_CRAVI</name>
<dbReference type="AlphaFoldDB" id="A0A8B8DQ16"/>
<dbReference type="InterPro" id="IPR015943">
    <property type="entry name" value="WD40/YVTN_repeat-like_dom_sf"/>
</dbReference>
<keyword evidence="8 10" id="KW-0175">Coiled coil</keyword>
<dbReference type="PROSITE" id="PS50294">
    <property type="entry name" value="WD_REPEATS_REGION"/>
    <property type="match status" value="4"/>
</dbReference>
<feature type="repeat" description="WD" evidence="9">
    <location>
        <begin position="489"/>
        <end position="521"/>
    </location>
</feature>
<evidence type="ECO:0000259" key="12">
    <source>
        <dbReference type="Pfam" id="PF08232"/>
    </source>
</evidence>
<comment type="subcellular location">
    <subcellularLocation>
        <location evidence="1">Cytoplasm</location>
    </subcellularLocation>
</comment>
<dbReference type="Proteomes" id="UP000694844">
    <property type="component" value="Chromosome 4"/>
</dbReference>
<dbReference type="Gene3D" id="1.20.5.300">
    <property type="match status" value="1"/>
</dbReference>
<dbReference type="InterPro" id="IPR051488">
    <property type="entry name" value="WD_repeat_striatin"/>
</dbReference>
<dbReference type="InterPro" id="IPR013258">
    <property type="entry name" value="Striatin_N"/>
</dbReference>
<feature type="region of interest" description="Disordered" evidence="11">
    <location>
        <begin position="247"/>
        <end position="276"/>
    </location>
</feature>
<dbReference type="PANTHER" id="PTHR15653:SF0">
    <property type="entry name" value="CONNECTOR OF KINASE TO AP-1, ISOFORM E"/>
    <property type="match status" value="1"/>
</dbReference>
<evidence type="ECO:0000256" key="1">
    <source>
        <dbReference type="ARBA" id="ARBA00004496"/>
    </source>
</evidence>
<evidence type="ECO:0000256" key="6">
    <source>
        <dbReference type="ARBA" id="ARBA00022737"/>
    </source>
</evidence>
<dbReference type="FunFam" id="2.130.10.10:FF:000058">
    <property type="entry name" value="striatin isoform X1"/>
    <property type="match status" value="1"/>
</dbReference>
<feature type="repeat" description="WD" evidence="9">
    <location>
        <begin position="383"/>
        <end position="424"/>
    </location>
</feature>
<dbReference type="GeneID" id="111128768"/>
<dbReference type="PRINTS" id="PR00320">
    <property type="entry name" value="GPROTEINBRPT"/>
</dbReference>
<feature type="region of interest" description="Disordered" evidence="11">
    <location>
        <begin position="1"/>
        <end position="20"/>
    </location>
</feature>
<dbReference type="SUPFAM" id="SSF50978">
    <property type="entry name" value="WD40 repeat-like"/>
    <property type="match status" value="1"/>
</dbReference>
<reference evidence="14" key="1">
    <citation type="submission" date="2025-08" db="UniProtKB">
        <authorList>
            <consortium name="RefSeq"/>
        </authorList>
    </citation>
    <scope>IDENTIFICATION</scope>
    <source>
        <tissue evidence="14">Whole sample</tissue>
    </source>
</reference>
<gene>
    <name evidence="14" type="primary">LOC111128768</name>
</gene>
<sequence length="704" mass="77621">MNDSEGPGSQHAGQLGPVSGAMGMMTKQQADDVGQRPQYSMPGILHYLQTEWARFEMERSQWDVERAELQARIAFLQGERKGQENLKQDLVRRIKMLEFALKQERAKYHKLKYGTELNQEDLKPPSLEKKEEDAVDGEVMPSAGNVSWRQGRHLLRQYLQEIGYTDTIIDVRSARVRSLLGLQAHAAESEAEGAQPAIGQMNGEVPSKRAGDQGKARGKKVPASLVDSALLDSEASVLATLDFLGQDGMEDEDNLSDEDDGLAGEEESEVKHMKKRPKMQNVDNIAMMEDDTETEEALAEFDFLVEEAENGAGLQGGSSIAYPSESRKQMIGTDSEDESFGEELGELADLTVNNEADQNNYDLFGISSPKEAYRKTWNAKYTLRSHFDGVRSLAFHPVDPVLITASEDHTLKLWNLQKTVPAKKATSLDVEPVYTFRAHIGPVLCLAVNSTGEQCFSGGHDSTIRCWNIPSSNIDPYDSFDQNVLNCTLEGHTNAVWGLSVHSSKMQLLSCSADGTVRLWSPGEKPPLLQSYTAEEDDGAPTSVDFVRCDPSQMVASYTSSNTYIYDIETGKQVLCINTKSASEDGGNNQINCVVNHPTLPVTITAHEDRNIRFFDNTTGKLIHSMVAHLNAVSSLAVDPNGLYLLSGSHDCSIRLWNLDSKTCVQEITAHRKKFEESIHAVAFHPSKPYIASAGADALAKVFV</sequence>
<feature type="compositionally biased region" description="Basic and acidic residues" evidence="11">
    <location>
        <begin position="206"/>
        <end position="215"/>
    </location>
</feature>
<keyword evidence="13" id="KW-1185">Reference proteome</keyword>
<dbReference type="SMART" id="SM00320">
    <property type="entry name" value="WD40"/>
    <property type="match status" value="7"/>
</dbReference>
<dbReference type="InterPro" id="IPR001680">
    <property type="entry name" value="WD40_rpt"/>
</dbReference>
<dbReference type="Pfam" id="PF08232">
    <property type="entry name" value="Striatin"/>
    <property type="match status" value="1"/>
</dbReference>
<dbReference type="PANTHER" id="PTHR15653">
    <property type="entry name" value="STRIATIN"/>
    <property type="match status" value="1"/>
</dbReference>
<dbReference type="OrthoDB" id="727118at2759"/>
<organism evidence="13 14">
    <name type="scientific">Crassostrea virginica</name>
    <name type="common">Eastern oyster</name>
    <dbReference type="NCBI Taxonomy" id="6565"/>
    <lineage>
        <taxon>Eukaryota</taxon>
        <taxon>Metazoa</taxon>
        <taxon>Spiralia</taxon>
        <taxon>Lophotrochozoa</taxon>
        <taxon>Mollusca</taxon>
        <taxon>Bivalvia</taxon>
        <taxon>Autobranchia</taxon>
        <taxon>Pteriomorphia</taxon>
        <taxon>Ostreida</taxon>
        <taxon>Ostreoidea</taxon>
        <taxon>Ostreidae</taxon>
        <taxon>Crassostrea</taxon>
    </lineage>
</organism>
<dbReference type="FunFam" id="1.20.5.300:FF:000001">
    <property type="entry name" value="striatin isoform X1"/>
    <property type="match status" value="1"/>
</dbReference>
<evidence type="ECO:0000313" key="13">
    <source>
        <dbReference type="Proteomes" id="UP000694844"/>
    </source>
</evidence>
<dbReference type="Gene3D" id="2.130.10.10">
    <property type="entry name" value="YVTN repeat-like/Quinoprotein amine dehydrogenase"/>
    <property type="match status" value="3"/>
</dbReference>
<evidence type="ECO:0000256" key="10">
    <source>
        <dbReference type="SAM" id="Coils"/>
    </source>
</evidence>
<feature type="coiled-coil region" evidence="10">
    <location>
        <begin position="66"/>
        <end position="107"/>
    </location>
</feature>
<feature type="repeat" description="WD" evidence="9">
    <location>
        <begin position="626"/>
        <end position="667"/>
    </location>
</feature>
<feature type="repeat" description="WD" evidence="9">
    <location>
        <begin position="436"/>
        <end position="469"/>
    </location>
</feature>
<evidence type="ECO:0000256" key="7">
    <source>
        <dbReference type="ARBA" id="ARBA00022860"/>
    </source>
</evidence>
<dbReference type="InterPro" id="IPR019775">
    <property type="entry name" value="WD40_repeat_CS"/>
</dbReference>
<protein>
    <submittedName>
        <fullName evidence="14">Striatin-3-like isoform X9</fullName>
    </submittedName>
</protein>
<evidence type="ECO:0000256" key="3">
    <source>
        <dbReference type="ARBA" id="ARBA00022490"/>
    </source>
</evidence>
<keyword evidence="3" id="KW-0963">Cytoplasm</keyword>
<feature type="compositionally biased region" description="Acidic residues" evidence="11">
    <location>
        <begin position="248"/>
        <end position="268"/>
    </location>
</feature>
<evidence type="ECO:0000256" key="9">
    <source>
        <dbReference type="PROSITE-ProRule" id="PRU00221"/>
    </source>
</evidence>
<keyword evidence="4" id="KW-0597">Phosphoprotein</keyword>
<keyword evidence="5 9" id="KW-0853">WD repeat</keyword>
<evidence type="ECO:0000256" key="5">
    <source>
        <dbReference type="ARBA" id="ARBA00022574"/>
    </source>
</evidence>
<evidence type="ECO:0000256" key="11">
    <source>
        <dbReference type="SAM" id="MobiDB-lite"/>
    </source>
</evidence>
<dbReference type="FunFam" id="2.130.10.10:FF:000498">
    <property type="entry name" value="Striatin 3"/>
    <property type="match status" value="1"/>
</dbReference>
<dbReference type="PROSITE" id="PS50082">
    <property type="entry name" value="WD_REPEATS_2"/>
    <property type="match status" value="4"/>
</dbReference>
<keyword evidence="7" id="KW-0112">Calmodulin-binding</keyword>
<feature type="domain" description="Striatin N-terminal" evidence="12">
    <location>
        <begin position="40"/>
        <end position="169"/>
    </location>
</feature>
<dbReference type="InterPro" id="IPR036322">
    <property type="entry name" value="WD40_repeat_dom_sf"/>
</dbReference>
<keyword evidence="6" id="KW-0677">Repeat</keyword>
<evidence type="ECO:0000256" key="4">
    <source>
        <dbReference type="ARBA" id="ARBA00022553"/>
    </source>
</evidence>
<dbReference type="GO" id="GO:0005516">
    <property type="term" value="F:calmodulin binding"/>
    <property type="evidence" value="ECO:0007669"/>
    <property type="project" value="UniProtKB-KW"/>
</dbReference>
<dbReference type="RefSeq" id="XP_022330322.1">
    <property type="nucleotide sequence ID" value="XM_022474614.1"/>
</dbReference>
<accession>A0A8B8DQ16</accession>
<proteinExistence type="inferred from homology"/>
<dbReference type="Pfam" id="PF00400">
    <property type="entry name" value="WD40"/>
    <property type="match status" value="5"/>
</dbReference>
<evidence type="ECO:0000313" key="14">
    <source>
        <dbReference type="RefSeq" id="XP_022330322.1"/>
    </source>
</evidence>
<feature type="region of interest" description="Disordered" evidence="11">
    <location>
        <begin position="191"/>
        <end position="219"/>
    </location>
</feature>
<dbReference type="PROSITE" id="PS00678">
    <property type="entry name" value="WD_REPEATS_1"/>
    <property type="match status" value="2"/>
</dbReference>
<dbReference type="GO" id="GO:0005737">
    <property type="term" value="C:cytoplasm"/>
    <property type="evidence" value="ECO:0007669"/>
    <property type="project" value="UniProtKB-SubCell"/>
</dbReference>
<dbReference type="CDD" id="cd00200">
    <property type="entry name" value="WD40"/>
    <property type="match status" value="1"/>
</dbReference>